<comment type="subcellular location">
    <subcellularLocation>
        <location evidence="8">Cytoplasm</location>
    </subcellularLocation>
</comment>
<dbReference type="GO" id="GO:0004222">
    <property type="term" value="F:metalloendopeptidase activity"/>
    <property type="evidence" value="ECO:0007669"/>
    <property type="project" value="InterPro"/>
</dbReference>
<evidence type="ECO:0000256" key="8">
    <source>
        <dbReference type="HAMAP-Rule" id="MF_00009"/>
    </source>
</evidence>
<keyword evidence="8" id="KW-0963">Cytoplasm</keyword>
<protein>
    <recommendedName>
        <fullName evidence="8">Endoribonuclease YbeY</fullName>
        <ecNumber evidence="8">3.1.-.-</ecNumber>
    </recommendedName>
</protein>
<dbReference type="RefSeq" id="WP_116649513.1">
    <property type="nucleotide sequence ID" value="NZ_QUZK01000012.1"/>
</dbReference>
<dbReference type="GO" id="GO:0005737">
    <property type="term" value="C:cytoplasm"/>
    <property type="evidence" value="ECO:0007669"/>
    <property type="project" value="UniProtKB-SubCell"/>
</dbReference>
<feature type="binding site" evidence="8">
    <location>
        <position position="122"/>
    </location>
    <ligand>
        <name>Zn(2+)</name>
        <dbReference type="ChEBI" id="CHEBI:29105"/>
        <note>catalytic</note>
    </ligand>
</feature>
<gene>
    <name evidence="8 9" type="primary">ybeY</name>
    <name evidence="9" type="ORF">DZC52_02390</name>
</gene>
<proteinExistence type="inferred from homology"/>
<dbReference type="PANTHER" id="PTHR46986:SF1">
    <property type="entry name" value="ENDORIBONUCLEASE YBEY, CHLOROPLASTIC"/>
    <property type="match status" value="1"/>
</dbReference>
<dbReference type="GO" id="GO:0008270">
    <property type="term" value="F:zinc ion binding"/>
    <property type="evidence" value="ECO:0007669"/>
    <property type="project" value="UniProtKB-UniRule"/>
</dbReference>
<organism evidence="9 10">
    <name type="scientific">Wenzhouxiangella sediminis</name>
    <dbReference type="NCBI Taxonomy" id="1792836"/>
    <lineage>
        <taxon>Bacteria</taxon>
        <taxon>Pseudomonadati</taxon>
        <taxon>Pseudomonadota</taxon>
        <taxon>Gammaproteobacteria</taxon>
        <taxon>Chromatiales</taxon>
        <taxon>Wenzhouxiangellaceae</taxon>
        <taxon>Wenzhouxiangella</taxon>
    </lineage>
</organism>
<keyword evidence="6 8" id="KW-0378">Hydrolase</keyword>
<keyword evidence="8" id="KW-0698">rRNA processing</keyword>
<dbReference type="InterPro" id="IPR002036">
    <property type="entry name" value="YbeY"/>
</dbReference>
<evidence type="ECO:0000256" key="7">
    <source>
        <dbReference type="ARBA" id="ARBA00022833"/>
    </source>
</evidence>
<comment type="similarity">
    <text evidence="1 8">Belongs to the endoribonuclease YbeY family.</text>
</comment>
<evidence type="ECO:0000313" key="10">
    <source>
        <dbReference type="Proteomes" id="UP000260351"/>
    </source>
</evidence>
<dbReference type="GO" id="GO:0004521">
    <property type="term" value="F:RNA endonuclease activity"/>
    <property type="evidence" value="ECO:0007669"/>
    <property type="project" value="UniProtKB-UniRule"/>
</dbReference>
<dbReference type="OrthoDB" id="9807740at2"/>
<keyword evidence="10" id="KW-1185">Reference proteome</keyword>
<feature type="binding site" evidence="8">
    <location>
        <position position="118"/>
    </location>
    <ligand>
        <name>Zn(2+)</name>
        <dbReference type="ChEBI" id="CHEBI:29105"/>
        <note>catalytic</note>
    </ligand>
</feature>
<dbReference type="EC" id="3.1.-.-" evidence="8"/>
<keyword evidence="2 8" id="KW-0690">Ribosome biogenesis</keyword>
<evidence type="ECO:0000256" key="1">
    <source>
        <dbReference type="ARBA" id="ARBA00010875"/>
    </source>
</evidence>
<keyword evidence="7 8" id="KW-0862">Zinc</keyword>
<keyword evidence="4 8" id="KW-0479">Metal-binding</keyword>
<comment type="caution">
    <text evidence="9">The sequence shown here is derived from an EMBL/GenBank/DDBJ whole genome shotgun (WGS) entry which is preliminary data.</text>
</comment>
<dbReference type="PANTHER" id="PTHR46986">
    <property type="entry name" value="ENDORIBONUCLEASE YBEY, CHLOROPLASTIC"/>
    <property type="match status" value="1"/>
</dbReference>
<dbReference type="AlphaFoldDB" id="A0A3E1KCC4"/>
<dbReference type="GO" id="GO:0006364">
    <property type="term" value="P:rRNA processing"/>
    <property type="evidence" value="ECO:0007669"/>
    <property type="project" value="UniProtKB-UniRule"/>
</dbReference>
<dbReference type="SUPFAM" id="SSF55486">
    <property type="entry name" value="Metalloproteases ('zincins'), catalytic domain"/>
    <property type="match status" value="1"/>
</dbReference>
<comment type="cofactor">
    <cofactor evidence="8">
        <name>Zn(2+)</name>
        <dbReference type="ChEBI" id="CHEBI:29105"/>
    </cofactor>
    <text evidence="8">Binds 1 zinc ion.</text>
</comment>
<keyword evidence="5 8" id="KW-0255">Endonuclease</keyword>
<reference evidence="9 10" key="1">
    <citation type="submission" date="2018-08" db="EMBL/GenBank/DDBJ databases">
        <title>Wenzhouxiangella salilacus sp. nov., a novel bacterium isolated from a saline lake in Xinjiang Province, China.</title>
        <authorList>
            <person name="Han S."/>
        </authorList>
    </citation>
    <scope>NUCLEOTIDE SEQUENCE [LARGE SCALE GENOMIC DNA]</scope>
    <source>
        <strain evidence="9 10">XDB06</strain>
    </source>
</reference>
<evidence type="ECO:0000256" key="5">
    <source>
        <dbReference type="ARBA" id="ARBA00022759"/>
    </source>
</evidence>
<name>A0A3E1KCC4_9GAMM</name>
<dbReference type="InterPro" id="IPR023091">
    <property type="entry name" value="MetalPrtase_cat_dom_sf_prd"/>
</dbReference>
<dbReference type="EMBL" id="QUZK01000012">
    <property type="protein sequence ID" value="RFF32331.1"/>
    <property type="molecule type" value="Genomic_DNA"/>
</dbReference>
<dbReference type="HAMAP" id="MF_00009">
    <property type="entry name" value="Endoribonucl_YbeY"/>
    <property type="match status" value="1"/>
</dbReference>
<evidence type="ECO:0000256" key="4">
    <source>
        <dbReference type="ARBA" id="ARBA00022723"/>
    </source>
</evidence>
<dbReference type="Proteomes" id="UP000260351">
    <property type="component" value="Unassembled WGS sequence"/>
</dbReference>
<evidence type="ECO:0000256" key="3">
    <source>
        <dbReference type="ARBA" id="ARBA00022722"/>
    </source>
</evidence>
<evidence type="ECO:0000313" key="9">
    <source>
        <dbReference type="EMBL" id="RFF32331.1"/>
    </source>
</evidence>
<sequence>MSETTEAQTVELAIQRETECESLPDDEDIRRFAAAALADLEAPVLSLRIVDEPEGRELNRRWRDRDYATNVLSFPADLPEGTGINLLGDIVICAPVVEREAGEQGKGVEAHFAHLLIHGILHLRGFDHMSAEQAEAMESREIRLLADLGFPDPYSSDVHQG</sequence>
<keyword evidence="3 8" id="KW-0540">Nuclease</keyword>
<dbReference type="Gene3D" id="3.40.390.30">
    <property type="entry name" value="Metalloproteases ('zincins'), catalytic domain"/>
    <property type="match status" value="1"/>
</dbReference>
<accession>A0A3E1KCC4</accession>
<feature type="binding site" evidence="8">
    <location>
        <position position="128"/>
    </location>
    <ligand>
        <name>Zn(2+)</name>
        <dbReference type="ChEBI" id="CHEBI:29105"/>
        <note>catalytic</note>
    </ligand>
</feature>
<comment type="function">
    <text evidence="8">Single strand-specific metallo-endoribonuclease involved in late-stage 70S ribosome quality control and in maturation of the 3' terminus of the 16S rRNA.</text>
</comment>
<dbReference type="Pfam" id="PF02130">
    <property type="entry name" value="YbeY"/>
    <property type="match status" value="1"/>
</dbReference>
<evidence type="ECO:0000256" key="2">
    <source>
        <dbReference type="ARBA" id="ARBA00022517"/>
    </source>
</evidence>
<evidence type="ECO:0000256" key="6">
    <source>
        <dbReference type="ARBA" id="ARBA00022801"/>
    </source>
</evidence>
<dbReference type="NCBIfam" id="TIGR00043">
    <property type="entry name" value="rRNA maturation RNase YbeY"/>
    <property type="match status" value="1"/>
</dbReference>